<evidence type="ECO:0000313" key="4">
    <source>
        <dbReference type="EMBL" id="GAA4673985.1"/>
    </source>
</evidence>
<dbReference type="EMBL" id="BAABIM010000001">
    <property type="protein sequence ID" value="GAA4673985.1"/>
    <property type="molecule type" value="Genomic_DNA"/>
</dbReference>
<evidence type="ECO:0000259" key="3">
    <source>
        <dbReference type="PROSITE" id="PS50006"/>
    </source>
</evidence>
<keyword evidence="1" id="KW-0597">Phosphoprotein</keyword>
<proteinExistence type="predicted"/>
<sequence>MSDAVNDLPTAPTWSYQPGDWFAVVGPRTTLLLPASEKARVVALWQLVDDGAPFGAVLDGLVAQGLSTLAGFALVGSDDVSTTVLLRGTGVRARLEAAAGTVEVDGAEAATWAERRVEGVTALTVTTDSAPAGTRHFAIDAGLVRVARIDRPEAGEEAGAASAQAPSVAAALDAPLESSPLDEHEPDTSAQPSPYADLAAPPPPPSSPPTLPPTAPPPPPPTLPPPPSGPPSTPPPVGPPSGIVPGFGPEEPSDEEIDDRADQSHQPDLAPDEPADDVAVVADAPESAEALTEAMPAVPDDAEQTPAPPSEPDPADPLFGADHDGNTQVGVDPGEFARQKPGIPGQPQAPSVTRPVARLLVSSGETIDVDRVVLVGRAPEARRFTATETPLLVTVPSPLQEISSTHLEVRPGSGADHGSAVVTDLGSTNGTQLVQPGLDPEDLTPGIAVQLIPGAIINLGDGVTIHVTRP</sequence>
<feature type="compositionally biased region" description="Low complexity" evidence="2">
    <location>
        <begin position="277"/>
        <end position="290"/>
    </location>
</feature>
<feature type="compositionally biased region" description="Pro residues" evidence="2">
    <location>
        <begin position="200"/>
        <end position="239"/>
    </location>
</feature>
<dbReference type="Pfam" id="PF00498">
    <property type="entry name" value="FHA"/>
    <property type="match status" value="1"/>
</dbReference>
<dbReference type="RefSeq" id="WP_345263041.1">
    <property type="nucleotide sequence ID" value="NZ_BAABIM010000001.1"/>
</dbReference>
<comment type="caution">
    <text evidence="4">The sequence shown here is derived from an EMBL/GenBank/DDBJ whole genome shotgun (WGS) entry which is preliminary data.</text>
</comment>
<dbReference type="InterPro" id="IPR008984">
    <property type="entry name" value="SMAD_FHA_dom_sf"/>
</dbReference>
<evidence type="ECO:0000313" key="5">
    <source>
        <dbReference type="Proteomes" id="UP001500621"/>
    </source>
</evidence>
<feature type="region of interest" description="Disordered" evidence="2">
    <location>
        <begin position="178"/>
        <end position="351"/>
    </location>
</feature>
<evidence type="ECO:0000256" key="2">
    <source>
        <dbReference type="SAM" id="MobiDB-lite"/>
    </source>
</evidence>
<protein>
    <recommendedName>
        <fullName evidence="3">FHA domain-containing protein</fullName>
    </recommendedName>
</protein>
<dbReference type="PROSITE" id="PS50006">
    <property type="entry name" value="FHA_DOMAIN"/>
    <property type="match status" value="1"/>
</dbReference>
<accession>A0ABP8VVR1</accession>
<dbReference type="Gene3D" id="2.60.200.20">
    <property type="match status" value="1"/>
</dbReference>
<dbReference type="InterPro" id="IPR000253">
    <property type="entry name" value="FHA_dom"/>
</dbReference>
<evidence type="ECO:0000256" key="1">
    <source>
        <dbReference type="ARBA" id="ARBA00022553"/>
    </source>
</evidence>
<dbReference type="SUPFAM" id="SSF49879">
    <property type="entry name" value="SMAD/FHA domain"/>
    <property type="match status" value="1"/>
</dbReference>
<keyword evidence="5" id="KW-1185">Reference proteome</keyword>
<organism evidence="4 5">
    <name type="scientific">Nocardioides nanhaiensis</name>
    <dbReference type="NCBI Taxonomy" id="1476871"/>
    <lineage>
        <taxon>Bacteria</taxon>
        <taxon>Bacillati</taxon>
        <taxon>Actinomycetota</taxon>
        <taxon>Actinomycetes</taxon>
        <taxon>Propionibacteriales</taxon>
        <taxon>Nocardioidaceae</taxon>
        <taxon>Nocardioides</taxon>
    </lineage>
</organism>
<name>A0ABP8VVR1_9ACTN</name>
<gene>
    <name evidence="4" type="ORF">GCM10023226_08880</name>
</gene>
<dbReference type="Proteomes" id="UP001500621">
    <property type="component" value="Unassembled WGS sequence"/>
</dbReference>
<reference evidence="5" key="1">
    <citation type="journal article" date="2019" name="Int. J. Syst. Evol. Microbiol.">
        <title>The Global Catalogue of Microorganisms (GCM) 10K type strain sequencing project: providing services to taxonomists for standard genome sequencing and annotation.</title>
        <authorList>
            <consortium name="The Broad Institute Genomics Platform"/>
            <consortium name="The Broad Institute Genome Sequencing Center for Infectious Disease"/>
            <person name="Wu L."/>
            <person name="Ma J."/>
        </authorList>
    </citation>
    <scope>NUCLEOTIDE SEQUENCE [LARGE SCALE GENOMIC DNA]</scope>
    <source>
        <strain evidence="5">JCM 18127</strain>
    </source>
</reference>
<feature type="domain" description="FHA" evidence="3">
    <location>
        <begin position="373"/>
        <end position="433"/>
    </location>
</feature>